<accession>A0A087HEZ8</accession>
<dbReference type="InterPro" id="IPR011990">
    <property type="entry name" value="TPR-like_helical_dom_sf"/>
</dbReference>
<dbReference type="eggNOG" id="KOG4197">
    <property type="taxonomic scope" value="Eukaryota"/>
</dbReference>
<name>A0A087HEZ8_ARAAL</name>
<dbReference type="PANTHER" id="PTHR47941">
    <property type="entry name" value="PENTATRICOPEPTIDE REPEAT-CONTAINING PROTEIN 3, MITOCHONDRIAL"/>
    <property type="match status" value="1"/>
</dbReference>
<proteinExistence type="inferred from homology"/>
<reference evidence="5" key="1">
    <citation type="journal article" date="2015" name="Nat. Plants">
        <title>Genome expansion of Arabis alpina linked with retrotransposition and reduced symmetric DNA methylation.</title>
        <authorList>
            <person name="Willing E.M."/>
            <person name="Rawat V."/>
            <person name="Mandakova T."/>
            <person name="Maumus F."/>
            <person name="James G.V."/>
            <person name="Nordstroem K.J."/>
            <person name="Becker C."/>
            <person name="Warthmann N."/>
            <person name="Chica C."/>
            <person name="Szarzynska B."/>
            <person name="Zytnicki M."/>
            <person name="Albani M.C."/>
            <person name="Kiefer C."/>
            <person name="Bergonzi S."/>
            <person name="Castaings L."/>
            <person name="Mateos J.L."/>
            <person name="Berns M.C."/>
            <person name="Bujdoso N."/>
            <person name="Piofczyk T."/>
            <person name="de Lorenzo L."/>
            <person name="Barrero-Sicilia C."/>
            <person name="Mateos I."/>
            <person name="Piednoel M."/>
            <person name="Hagmann J."/>
            <person name="Chen-Min-Tao R."/>
            <person name="Iglesias-Fernandez R."/>
            <person name="Schuster S.C."/>
            <person name="Alonso-Blanco C."/>
            <person name="Roudier F."/>
            <person name="Carbonero P."/>
            <person name="Paz-Ares J."/>
            <person name="Davis S.J."/>
            <person name="Pecinka A."/>
            <person name="Quesneville H."/>
            <person name="Colot V."/>
            <person name="Lysak M.A."/>
            <person name="Weigel D."/>
            <person name="Coupland G."/>
            <person name="Schneeberger K."/>
        </authorList>
    </citation>
    <scope>NUCLEOTIDE SEQUENCE [LARGE SCALE GENOMIC DNA]</scope>
    <source>
        <strain evidence="5">cv. Pajares</strain>
    </source>
</reference>
<dbReference type="Gene3D" id="1.25.40.10">
    <property type="entry name" value="Tetratricopeptide repeat domain"/>
    <property type="match status" value="2"/>
</dbReference>
<evidence type="ECO:0000313" key="4">
    <source>
        <dbReference type="EMBL" id="KFK40700.1"/>
    </source>
</evidence>
<evidence type="ECO:0000256" key="3">
    <source>
        <dbReference type="PROSITE-ProRule" id="PRU00708"/>
    </source>
</evidence>
<dbReference type="OrthoDB" id="1106486at2759"/>
<sequence>MRFVYLQGKGNPETALSSLYLCGFSCWVRAFSGASYDYREKTRDGFLQLDDAIGLFSDMVKSRPLPSISDFNKLLSAIVKMKKFDVVISLVSLVDQMVVMGYKPDTVTFNTLIHGLFLNNKVSEAVALVDRMVLKGCQPSLVTYGVDRLGEAKQMFGLMVSRGCLPDVVTYNTLINGFCKAKRVDDGIELFREMSQRGLVGDTVNYNTLVQG</sequence>
<dbReference type="Proteomes" id="UP000029120">
    <property type="component" value="Chromosome 2"/>
</dbReference>
<comment type="similarity">
    <text evidence="1">Belongs to the PPR family. P subfamily.</text>
</comment>
<evidence type="ECO:0000313" key="5">
    <source>
        <dbReference type="Proteomes" id="UP000029120"/>
    </source>
</evidence>
<feature type="repeat" description="PPR" evidence="3">
    <location>
        <begin position="105"/>
        <end position="139"/>
    </location>
</feature>
<feature type="repeat" description="PPR" evidence="3">
    <location>
        <begin position="167"/>
        <end position="201"/>
    </location>
</feature>
<evidence type="ECO:0000256" key="2">
    <source>
        <dbReference type="ARBA" id="ARBA00022737"/>
    </source>
</evidence>
<dbReference type="InterPro" id="IPR002885">
    <property type="entry name" value="PPR_rpt"/>
</dbReference>
<dbReference type="EMBL" id="CM002870">
    <property type="protein sequence ID" value="KFK40700.1"/>
    <property type="molecule type" value="Genomic_DNA"/>
</dbReference>
<keyword evidence="5" id="KW-1185">Reference proteome</keyword>
<keyword evidence="2" id="KW-0677">Repeat</keyword>
<dbReference type="OMA" id="MMLRTQR"/>
<dbReference type="PROSITE" id="PS51375">
    <property type="entry name" value="PPR"/>
    <property type="match status" value="2"/>
</dbReference>
<dbReference type="NCBIfam" id="TIGR00756">
    <property type="entry name" value="PPR"/>
    <property type="match status" value="3"/>
</dbReference>
<dbReference type="AlphaFoldDB" id="A0A087HEZ8"/>
<evidence type="ECO:0000256" key="1">
    <source>
        <dbReference type="ARBA" id="ARBA00007626"/>
    </source>
</evidence>
<dbReference type="Pfam" id="PF12854">
    <property type="entry name" value="PPR_1"/>
    <property type="match status" value="2"/>
</dbReference>
<protein>
    <recommendedName>
        <fullName evidence="6">Pentacotripeptide-repeat region of PRORP domain-containing protein</fullName>
    </recommendedName>
</protein>
<evidence type="ECO:0008006" key="6">
    <source>
        <dbReference type="Google" id="ProtNLM"/>
    </source>
</evidence>
<gene>
    <name evidence="4" type="ordered locus">AALP_Aa2g029900</name>
</gene>
<feature type="non-terminal residue" evidence="4">
    <location>
        <position position="212"/>
    </location>
</feature>
<organism evidence="4 5">
    <name type="scientific">Arabis alpina</name>
    <name type="common">Alpine rock-cress</name>
    <dbReference type="NCBI Taxonomy" id="50452"/>
    <lineage>
        <taxon>Eukaryota</taxon>
        <taxon>Viridiplantae</taxon>
        <taxon>Streptophyta</taxon>
        <taxon>Embryophyta</taxon>
        <taxon>Tracheophyta</taxon>
        <taxon>Spermatophyta</taxon>
        <taxon>Magnoliopsida</taxon>
        <taxon>eudicotyledons</taxon>
        <taxon>Gunneridae</taxon>
        <taxon>Pentapetalae</taxon>
        <taxon>rosids</taxon>
        <taxon>malvids</taxon>
        <taxon>Brassicales</taxon>
        <taxon>Brassicaceae</taxon>
        <taxon>Arabideae</taxon>
        <taxon>Arabis</taxon>
    </lineage>
</organism>